<dbReference type="Pfam" id="PF24036">
    <property type="entry name" value="DUF7345"/>
    <property type="match status" value="1"/>
</dbReference>
<feature type="region of interest" description="Disordered" evidence="1">
    <location>
        <begin position="388"/>
        <end position="426"/>
    </location>
</feature>
<feature type="domain" description="DUF7343" evidence="3">
    <location>
        <begin position="333"/>
        <end position="394"/>
    </location>
</feature>
<evidence type="ECO:0000259" key="3">
    <source>
        <dbReference type="Pfam" id="PF24034"/>
    </source>
</evidence>
<sequence>MRISALAVALLLVLSGVVPAAAAATDAESGAPRVEEPGAAVSPQVDGPFDGDPRTVIRIGLGDDGDASWRVEMHYRFDSPNESDAFRRLGEEYVDGDTDVGVRADLFERIAARTSEATGREMEIRNATYDYSIDGEAGTGTLAVEFVWTNFLRQMENGDLALGDAFRLPSEASGEPESWLSLLGEDQRLYVETPPGYATNTTSIEVLQRNNAIILDGPSTFEGEDALVVTYRPTNITDPGGIPWTLVVGGGVLVALLVLLAVVLFRWRSGTGDESGSGTGGGGGRPGGPTPDASGGTTNGGVDAGTAAAGEGVGAAPASEEAEAEEPAVDLSLLSDEERIEHLLERNGGRMKQANIVAETDWSDAKVSQLLSAMADEGRVDKLRLGRENLISLPEEGGDGGGSGEDGNGDGDRDRDEDGDGSADAK</sequence>
<dbReference type="EMBL" id="JAMQOQ010000006">
    <property type="protein sequence ID" value="MDS0296492.1"/>
    <property type="molecule type" value="Genomic_DNA"/>
</dbReference>
<protein>
    <recommendedName>
        <fullName evidence="7">IclR helix-turn-helix domain-containing protein</fullName>
    </recommendedName>
</protein>
<keyword evidence="2" id="KW-1133">Transmembrane helix</keyword>
<keyword evidence="2" id="KW-0472">Membrane</keyword>
<comment type="caution">
    <text evidence="5">The sequence shown here is derived from an EMBL/GenBank/DDBJ whole genome shotgun (WGS) entry which is preliminary data.</text>
</comment>
<evidence type="ECO:0000256" key="1">
    <source>
        <dbReference type="SAM" id="MobiDB-lite"/>
    </source>
</evidence>
<dbReference type="InterPro" id="IPR055769">
    <property type="entry name" value="DUF7345"/>
</dbReference>
<gene>
    <name evidence="5" type="ORF">NDI79_20165</name>
</gene>
<proteinExistence type="predicted"/>
<feature type="domain" description="DUF7345" evidence="4">
    <location>
        <begin position="58"/>
        <end position="197"/>
    </location>
</feature>
<evidence type="ECO:0000259" key="4">
    <source>
        <dbReference type="Pfam" id="PF24036"/>
    </source>
</evidence>
<evidence type="ECO:0008006" key="7">
    <source>
        <dbReference type="Google" id="ProtNLM"/>
    </source>
</evidence>
<dbReference type="Pfam" id="PF24034">
    <property type="entry name" value="DUF7343"/>
    <property type="match status" value="1"/>
</dbReference>
<feature type="transmembrane region" description="Helical" evidence="2">
    <location>
        <begin position="242"/>
        <end position="265"/>
    </location>
</feature>
<evidence type="ECO:0000313" key="5">
    <source>
        <dbReference type="EMBL" id="MDS0296492.1"/>
    </source>
</evidence>
<feature type="region of interest" description="Disordered" evidence="1">
    <location>
        <begin position="271"/>
        <end position="334"/>
    </location>
</feature>
<dbReference type="Proteomes" id="UP001254813">
    <property type="component" value="Unassembled WGS sequence"/>
</dbReference>
<feature type="region of interest" description="Disordered" evidence="1">
    <location>
        <begin position="26"/>
        <end position="50"/>
    </location>
</feature>
<keyword evidence="2" id="KW-0812">Transmembrane</keyword>
<feature type="compositionally biased region" description="Acidic residues" evidence="1">
    <location>
        <begin position="417"/>
        <end position="426"/>
    </location>
</feature>
<evidence type="ECO:0000313" key="6">
    <source>
        <dbReference type="Proteomes" id="UP001254813"/>
    </source>
</evidence>
<feature type="compositionally biased region" description="Low complexity" evidence="1">
    <location>
        <begin position="304"/>
        <end position="319"/>
    </location>
</feature>
<keyword evidence="6" id="KW-1185">Reference proteome</keyword>
<dbReference type="InterPro" id="IPR055767">
    <property type="entry name" value="DUF7343"/>
</dbReference>
<organism evidence="5 6">
    <name type="scientific">Halogeometricum luteum</name>
    <dbReference type="NCBI Taxonomy" id="2950537"/>
    <lineage>
        <taxon>Archaea</taxon>
        <taxon>Methanobacteriati</taxon>
        <taxon>Methanobacteriota</taxon>
        <taxon>Stenosarchaea group</taxon>
        <taxon>Halobacteria</taxon>
        <taxon>Halobacteriales</taxon>
        <taxon>Haloferacaceae</taxon>
        <taxon>Halogeometricum</taxon>
    </lineage>
</organism>
<dbReference type="RefSeq" id="WP_310930501.1">
    <property type="nucleotide sequence ID" value="NZ_JAMQOQ010000006.1"/>
</dbReference>
<reference evidence="5 6" key="1">
    <citation type="submission" date="2022-06" db="EMBL/GenBank/DDBJ databases">
        <title>Halogeometricum sp. a new haloarchaeum isolate from saline soil.</title>
        <authorList>
            <person name="Strakova D."/>
            <person name="Galisteo C."/>
            <person name="Sanchez-Porro C."/>
            <person name="Ventosa A."/>
        </authorList>
    </citation>
    <scope>NUCLEOTIDE SEQUENCE [LARGE SCALE GENOMIC DNA]</scope>
    <source>
        <strain evidence="6">S3BR25-2</strain>
    </source>
</reference>
<accession>A0ABU2G6R7</accession>
<feature type="compositionally biased region" description="Gly residues" evidence="1">
    <location>
        <begin position="273"/>
        <end position="287"/>
    </location>
</feature>
<evidence type="ECO:0000256" key="2">
    <source>
        <dbReference type="SAM" id="Phobius"/>
    </source>
</evidence>
<name>A0ABU2G6R7_9EURY</name>